<gene>
    <name evidence="1" type="ORF">BU25DRAFT_274411</name>
</gene>
<dbReference type="EMBL" id="MU006709">
    <property type="protein sequence ID" value="KAF2629802.1"/>
    <property type="molecule type" value="Genomic_DNA"/>
</dbReference>
<organism evidence="1 2">
    <name type="scientific">Macroventuria anomochaeta</name>
    <dbReference type="NCBI Taxonomy" id="301207"/>
    <lineage>
        <taxon>Eukaryota</taxon>
        <taxon>Fungi</taxon>
        <taxon>Dikarya</taxon>
        <taxon>Ascomycota</taxon>
        <taxon>Pezizomycotina</taxon>
        <taxon>Dothideomycetes</taxon>
        <taxon>Pleosporomycetidae</taxon>
        <taxon>Pleosporales</taxon>
        <taxon>Pleosporineae</taxon>
        <taxon>Didymellaceae</taxon>
        <taxon>Macroventuria</taxon>
    </lineage>
</organism>
<reference evidence="1" key="1">
    <citation type="journal article" date="2020" name="Stud. Mycol.">
        <title>101 Dothideomycetes genomes: a test case for predicting lifestyles and emergence of pathogens.</title>
        <authorList>
            <person name="Haridas S."/>
            <person name="Albert R."/>
            <person name="Binder M."/>
            <person name="Bloem J."/>
            <person name="Labutti K."/>
            <person name="Salamov A."/>
            <person name="Andreopoulos B."/>
            <person name="Baker S."/>
            <person name="Barry K."/>
            <person name="Bills G."/>
            <person name="Bluhm B."/>
            <person name="Cannon C."/>
            <person name="Castanera R."/>
            <person name="Culley D."/>
            <person name="Daum C."/>
            <person name="Ezra D."/>
            <person name="Gonzalez J."/>
            <person name="Henrissat B."/>
            <person name="Kuo A."/>
            <person name="Liang C."/>
            <person name="Lipzen A."/>
            <person name="Lutzoni F."/>
            <person name="Magnuson J."/>
            <person name="Mondo S."/>
            <person name="Nolan M."/>
            <person name="Ohm R."/>
            <person name="Pangilinan J."/>
            <person name="Park H.-J."/>
            <person name="Ramirez L."/>
            <person name="Alfaro M."/>
            <person name="Sun H."/>
            <person name="Tritt A."/>
            <person name="Yoshinaga Y."/>
            <person name="Zwiers L.-H."/>
            <person name="Turgeon B."/>
            <person name="Goodwin S."/>
            <person name="Spatafora J."/>
            <person name="Crous P."/>
            <person name="Grigoriev I."/>
        </authorList>
    </citation>
    <scope>NUCLEOTIDE SEQUENCE</scope>
    <source>
        <strain evidence="1">CBS 525.71</strain>
    </source>
</reference>
<protein>
    <submittedName>
        <fullName evidence="1">Uncharacterized protein</fullName>
    </submittedName>
</protein>
<dbReference type="Proteomes" id="UP000799754">
    <property type="component" value="Unassembled WGS sequence"/>
</dbReference>
<name>A0ACB6S8F5_9PLEO</name>
<accession>A0ACB6S8F5</accession>
<evidence type="ECO:0000313" key="1">
    <source>
        <dbReference type="EMBL" id="KAF2629802.1"/>
    </source>
</evidence>
<proteinExistence type="predicted"/>
<evidence type="ECO:0000313" key="2">
    <source>
        <dbReference type="Proteomes" id="UP000799754"/>
    </source>
</evidence>
<keyword evidence="2" id="KW-1185">Reference proteome</keyword>
<comment type="caution">
    <text evidence="1">The sequence shown here is derived from an EMBL/GenBank/DDBJ whole genome shotgun (WGS) entry which is preliminary data.</text>
</comment>
<sequence length="113" mass="12512">MFFRRLASSGQPHLLILHSVIARKSSSLTSIASVDCPPEGKVWVAYREPNWLQIGAFCVSSRTSSFQHHAGTCNAGGDEARRFSRTTRGRQGQIQGVIEPRCHSCCKIGWILL</sequence>